<keyword evidence="2" id="KW-1185">Reference proteome</keyword>
<dbReference type="Proteomes" id="UP000298656">
    <property type="component" value="Chromosome 2"/>
</dbReference>
<evidence type="ECO:0000313" key="2">
    <source>
        <dbReference type="Proteomes" id="UP000298656"/>
    </source>
</evidence>
<evidence type="ECO:0000313" key="1">
    <source>
        <dbReference type="EMBL" id="QCP52405.1"/>
    </source>
</evidence>
<protein>
    <submittedName>
        <fullName evidence="1">DUF2442 domain-containing protein</fullName>
    </submittedName>
</protein>
<accession>A0A4P8IWW0</accession>
<sequence length="78" mass="9100">METSAVDVRFDPTHLFLQLSDGQELEFPLRWFPVLAAATPDERSHFAISIDRQELYWPDLEEDMSVNALVRSLPDMRH</sequence>
<name>A0A4P8IWW0_9BURK</name>
<organism evidence="1 2">
    <name type="scientific">Trinickia violacea</name>
    <dbReference type="NCBI Taxonomy" id="2571746"/>
    <lineage>
        <taxon>Bacteria</taxon>
        <taxon>Pseudomonadati</taxon>
        <taxon>Pseudomonadota</taxon>
        <taxon>Betaproteobacteria</taxon>
        <taxon>Burkholderiales</taxon>
        <taxon>Burkholderiaceae</taxon>
        <taxon>Trinickia</taxon>
    </lineage>
</organism>
<dbReference type="OrthoDB" id="9807561at2"/>
<dbReference type="EMBL" id="CP040078">
    <property type="protein sequence ID" value="QCP52405.1"/>
    <property type="molecule type" value="Genomic_DNA"/>
</dbReference>
<reference evidence="1 2" key="1">
    <citation type="submission" date="2019-05" db="EMBL/GenBank/DDBJ databases">
        <title>Burkholderia sp. DHOD12, isolated from subtropical forest soil.</title>
        <authorList>
            <person name="Gao Z.-H."/>
            <person name="Qiu L.-H."/>
        </authorList>
    </citation>
    <scope>NUCLEOTIDE SEQUENCE [LARGE SCALE GENOMIC DNA]</scope>
    <source>
        <strain evidence="1 2">DHOD12</strain>
    </source>
</reference>
<proteinExistence type="predicted"/>
<dbReference type="RefSeq" id="WP_137335178.1">
    <property type="nucleotide sequence ID" value="NZ_CP040078.1"/>
</dbReference>
<dbReference type="InterPro" id="IPR018841">
    <property type="entry name" value="DUF2442"/>
</dbReference>
<dbReference type="Gene3D" id="3.30.2020.40">
    <property type="entry name" value="Uncharacterised protein PF10387, DUF2442"/>
    <property type="match status" value="1"/>
</dbReference>
<dbReference type="AlphaFoldDB" id="A0A4P8IWW0"/>
<gene>
    <name evidence="1" type="ORF">FAZ95_24840</name>
</gene>
<dbReference type="Pfam" id="PF10387">
    <property type="entry name" value="DUF2442"/>
    <property type="match status" value="1"/>
</dbReference>
<dbReference type="KEGG" id="tvl:FAZ95_24840"/>